<protein>
    <submittedName>
        <fullName evidence="1">DUF4286 family protein</fullName>
    </submittedName>
</protein>
<evidence type="ECO:0000313" key="1">
    <source>
        <dbReference type="EMBL" id="AYD46760.1"/>
    </source>
</evidence>
<accession>A0A386HMK6</accession>
<dbReference type="AlphaFoldDB" id="A0A386HMK6"/>
<reference evidence="1 2" key="1">
    <citation type="submission" date="2018-09" db="EMBL/GenBank/DDBJ databases">
        <title>Arachidicoccus sp. nov., a bacterium isolated from soil.</title>
        <authorList>
            <person name="Weon H.-Y."/>
            <person name="Kwon S.-W."/>
            <person name="Lee S.A."/>
        </authorList>
    </citation>
    <scope>NUCLEOTIDE SEQUENCE [LARGE SCALE GENOMIC DNA]</scope>
    <source>
        <strain evidence="1 2">KIS59-12</strain>
    </source>
</reference>
<dbReference type="Proteomes" id="UP000266118">
    <property type="component" value="Chromosome"/>
</dbReference>
<organism evidence="1 2">
    <name type="scientific">Arachidicoccus soli</name>
    <dbReference type="NCBI Taxonomy" id="2341117"/>
    <lineage>
        <taxon>Bacteria</taxon>
        <taxon>Pseudomonadati</taxon>
        <taxon>Bacteroidota</taxon>
        <taxon>Chitinophagia</taxon>
        <taxon>Chitinophagales</taxon>
        <taxon>Chitinophagaceae</taxon>
        <taxon>Arachidicoccus</taxon>
    </lineage>
</organism>
<dbReference type="Pfam" id="PF14114">
    <property type="entry name" value="DUF4286"/>
    <property type="match status" value="1"/>
</dbReference>
<dbReference type="EMBL" id="CP032489">
    <property type="protein sequence ID" value="AYD46760.1"/>
    <property type="molecule type" value="Genomic_DNA"/>
</dbReference>
<gene>
    <name evidence="1" type="ORF">D6B99_03505</name>
</gene>
<proteinExistence type="predicted"/>
<evidence type="ECO:0000313" key="2">
    <source>
        <dbReference type="Proteomes" id="UP000266118"/>
    </source>
</evidence>
<keyword evidence="2" id="KW-1185">Reference proteome</keyword>
<dbReference type="InterPro" id="IPR025563">
    <property type="entry name" value="DUF4286"/>
</dbReference>
<dbReference type="RefSeq" id="WP_119985123.1">
    <property type="nucleotide sequence ID" value="NZ_CP032489.1"/>
</dbReference>
<dbReference type="OrthoDB" id="1121837at2"/>
<name>A0A386HMK6_9BACT</name>
<dbReference type="KEGG" id="ark:D6B99_03505"/>
<sequence length="101" mass="12323">MYLYNITIKIAWEIHEDWLIWMREENIPFLYTGELISKHLFLRLKDIEETDGPTYALQLFLDTEQHYNKFIMEYLSDINQVQKARWGNNMYSFATLMEVVH</sequence>